<organism evidence="8 9">
    <name type="scientific">Phialemonium thermophilum</name>
    <dbReference type="NCBI Taxonomy" id="223376"/>
    <lineage>
        <taxon>Eukaryota</taxon>
        <taxon>Fungi</taxon>
        <taxon>Dikarya</taxon>
        <taxon>Ascomycota</taxon>
        <taxon>Pezizomycotina</taxon>
        <taxon>Sordariomycetes</taxon>
        <taxon>Sordariomycetidae</taxon>
        <taxon>Cephalothecales</taxon>
        <taxon>Cephalothecaceae</taxon>
        <taxon>Phialemonium</taxon>
    </lineage>
</organism>
<comment type="caution">
    <text evidence="8">The sequence shown here is derived from an EMBL/GenBank/DDBJ whole genome shotgun (WGS) entry which is preliminary data.</text>
</comment>
<keyword evidence="4 6" id="KW-1133">Transmembrane helix</keyword>
<evidence type="ECO:0000256" key="2">
    <source>
        <dbReference type="ARBA" id="ARBA00010992"/>
    </source>
</evidence>
<dbReference type="Pfam" id="PF00083">
    <property type="entry name" value="Sugar_tr"/>
    <property type="match status" value="1"/>
</dbReference>
<evidence type="ECO:0000313" key="9">
    <source>
        <dbReference type="Proteomes" id="UP001586593"/>
    </source>
</evidence>
<feature type="transmembrane region" description="Helical" evidence="6">
    <location>
        <begin position="227"/>
        <end position="245"/>
    </location>
</feature>
<feature type="domain" description="Major facilitator superfamily (MFS) profile" evidence="7">
    <location>
        <begin position="58"/>
        <end position="357"/>
    </location>
</feature>
<dbReference type="Proteomes" id="UP001586593">
    <property type="component" value="Unassembled WGS sequence"/>
</dbReference>
<evidence type="ECO:0000256" key="6">
    <source>
        <dbReference type="SAM" id="Phobius"/>
    </source>
</evidence>
<evidence type="ECO:0000256" key="1">
    <source>
        <dbReference type="ARBA" id="ARBA00004141"/>
    </source>
</evidence>
<evidence type="ECO:0000256" key="4">
    <source>
        <dbReference type="ARBA" id="ARBA00022989"/>
    </source>
</evidence>
<keyword evidence="9" id="KW-1185">Reference proteome</keyword>
<evidence type="ECO:0000256" key="5">
    <source>
        <dbReference type="ARBA" id="ARBA00023136"/>
    </source>
</evidence>
<reference evidence="8 9" key="1">
    <citation type="journal article" date="2024" name="Commun. Biol.">
        <title>Comparative genomic analysis of thermophilic fungi reveals convergent evolutionary adaptations and gene losses.</title>
        <authorList>
            <person name="Steindorff A.S."/>
            <person name="Aguilar-Pontes M.V."/>
            <person name="Robinson A.J."/>
            <person name="Andreopoulos B."/>
            <person name="LaButti K."/>
            <person name="Kuo A."/>
            <person name="Mondo S."/>
            <person name="Riley R."/>
            <person name="Otillar R."/>
            <person name="Haridas S."/>
            <person name="Lipzen A."/>
            <person name="Grimwood J."/>
            <person name="Schmutz J."/>
            <person name="Clum A."/>
            <person name="Reid I.D."/>
            <person name="Moisan M.C."/>
            <person name="Butler G."/>
            <person name="Nguyen T.T.M."/>
            <person name="Dewar K."/>
            <person name="Conant G."/>
            <person name="Drula E."/>
            <person name="Henrissat B."/>
            <person name="Hansel C."/>
            <person name="Singer S."/>
            <person name="Hutchinson M.I."/>
            <person name="de Vries R.P."/>
            <person name="Natvig D.O."/>
            <person name="Powell A.J."/>
            <person name="Tsang A."/>
            <person name="Grigoriev I.V."/>
        </authorList>
    </citation>
    <scope>NUCLEOTIDE SEQUENCE [LARGE SCALE GENOMIC DNA]</scope>
    <source>
        <strain evidence="8 9">ATCC 24622</strain>
    </source>
</reference>
<comment type="similarity">
    <text evidence="2">Belongs to the major facilitator superfamily. Sugar transporter (TC 2.A.1.1) family.</text>
</comment>
<dbReference type="InterPro" id="IPR005829">
    <property type="entry name" value="Sugar_transporter_CS"/>
</dbReference>
<evidence type="ECO:0000313" key="8">
    <source>
        <dbReference type="EMBL" id="KAL1865069.1"/>
    </source>
</evidence>
<dbReference type="InterPro" id="IPR005828">
    <property type="entry name" value="MFS_sugar_transport-like"/>
</dbReference>
<comment type="subcellular location">
    <subcellularLocation>
        <location evidence="1">Membrane</location>
        <topology evidence="1">Multi-pass membrane protein</topology>
    </subcellularLocation>
</comment>
<dbReference type="PANTHER" id="PTHR48022">
    <property type="entry name" value="PLASTIDIC GLUCOSE TRANSPORTER 4"/>
    <property type="match status" value="1"/>
</dbReference>
<evidence type="ECO:0000256" key="3">
    <source>
        <dbReference type="ARBA" id="ARBA00022692"/>
    </source>
</evidence>
<dbReference type="EMBL" id="JAZHXJ010000308">
    <property type="protein sequence ID" value="KAL1865069.1"/>
    <property type="molecule type" value="Genomic_DNA"/>
</dbReference>
<dbReference type="PROSITE" id="PS00217">
    <property type="entry name" value="SUGAR_TRANSPORT_2"/>
    <property type="match status" value="1"/>
</dbReference>
<dbReference type="InterPro" id="IPR050360">
    <property type="entry name" value="MFS_Sugar_Transporters"/>
</dbReference>
<sequence>MAQQPISESNKPAIEQVELPVVDSDGTILKTTAEDLVYARPALSLLQTIKAYPRASILCFIAAVSAISDGYQVLMSGSIIALPGFINQFGFPIGVDGAMKLNPNHVSLFGTLKTVGTGVGAAVGTWPADRFGRKPMILAIQIILATGTICEMFATHWSHWVVARAIEGFGNGLNISITGVYIAELAPTSGRGAMIALYALWYTIGSLLSSVALYVIQALPPSDWRRAVYSCWAFTGAACLLWLALPETPRYLCQKGDEKGTKKILNRLYSGTEYFNLEAEYAMLVREVDSQRRQGEERTSGSYRDLLKQPNLRRLCISGLPYFWQISLGVPIMFSYSAYFFQLAGLKNPFLGTLGMK</sequence>
<proteinExistence type="inferred from homology"/>
<feature type="transmembrane region" description="Helical" evidence="6">
    <location>
        <begin position="161"/>
        <end position="183"/>
    </location>
</feature>
<dbReference type="PROSITE" id="PS50850">
    <property type="entry name" value="MFS"/>
    <property type="match status" value="1"/>
</dbReference>
<feature type="transmembrane region" description="Helical" evidence="6">
    <location>
        <begin position="136"/>
        <end position="155"/>
    </location>
</feature>
<feature type="transmembrane region" description="Helical" evidence="6">
    <location>
        <begin position="322"/>
        <end position="341"/>
    </location>
</feature>
<dbReference type="Gene3D" id="1.20.1250.20">
    <property type="entry name" value="MFS general substrate transporter like domains"/>
    <property type="match status" value="1"/>
</dbReference>
<dbReference type="SUPFAM" id="SSF103473">
    <property type="entry name" value="MFS general substrate transporter"/>
    <property type="match status" value="1"/>
</dbReference>
<keyword evidence="3 6" id="KW-0812">Transmembrane</keyword>
<dbReference type="InterPro" id="IPR036259">
    <property type="entry name" value="MFS_trans_sf"/>
</dbReference>
<keyword evidence="5 6" id="KW-0472">Membrane</keyword>
<dbReference type="PANTHER" id="PTHR48022:SF68">
    <property type="entry name" value="MAJOR FACILITATOR SUPERFAMILY (MFS) PROFILE DOMAIN-CONTAINING PROTEIN-RELATED"/>
    <property type="match status" value="1"/>
</dbReference>
<protein>
    <recommendedName>
        <fullName evidence="7">Major facilitator superfamily (MFS) profile domain-containing protein</fullName>
    </recommendedName>
</protein>
<name>A0ABR3WNH1_9PEZI</name>
<accession>A0ABR3WNH1</accession>
<feature type="transmembrane region" description="Helical" evidence="6">
    <location>
        <begin position="57"/>
        <end position="86"/>
    </location>
</feature>
<gene>
    <name evidence="8" type="ORF">VTK73DRAFT_5524</name>
</gene>
<evidence type="ECO:0000259" key="7">
    <source>
        <dbReference type="PROSITE" id="PS50850"/>
    </source>
</evidence>
<dbReference type="InterPro" id="IPR020846">
    <property type="entry name" value="MFS_dom"/>
</dbReference>
<feature type="transmembrane region" description="Helical" evidence="6">
    <location>
        <begin position="106"/>
        <end position="124"/>
    </location>
</feature>
<feature type="transmembrane region" description="Helical" evidence="6">
    <location>
        <begin position="195"/>
        <end position="215"/>
    </location>
</feature>